<organism evidence="3 4">
    <name type="scientific">Phaeobacter italicus</name>
    <dbReference type="NCBI Taxonomy" id="481446"/>
    <lineage>
        <taxon>Bacteria</taxon>
        <taxon>Pseudomonadati</taxon>
        <taxon>Pseudomonadota</taxon>
        <taxon>Alphaproteobacteria</taxon>
        <taxon>Rhodobacterales</taxon>
        <taxon>Roseobacteraceae</taxon>
        <taxon>Phaeobacter</taxon>
    </lineage>
</organism>
<evidence type="ECO:0000256" key="2">
    <source>
        <dbReference type="SAM" id="SignalP"/>
    </source>
</evidence>
<feature type="compositionally biased region" description="Polar residues" evidence="1">
    <location>
        <begin position="216"/>
        <end position="233"/>
    </location>
</feature>
<evidence type="ECO:0000313" key="3">
    <source>
        <dbReference type="EMBL" id="CRL11118.1"/>
    </source>
</evidence>
<keyword evidence="4" id="KW-1185">Reference proteome</keyword>
<feature type="region of interest" description="Disordered" evidence="1">
    <location>
        <begin position="212"/>
        <end position="233"/>
    </location>
</feature>
<feature type="compositionally biased region" description="Polar residues" evidence="1">
    <location>
        <begin position="256"/>
        <end position="268"/>
    </location>
</feature>
<dbReference type="Proteomes" id="UP000043764">
    <property type="component" value="Unassembled WGS sequence"/>
</dbReference>
<sequence>MRPIAIFATILATQLLSQPASAQVQAPPRGPEVFASENAILDTSLPFAIGAREAQQALRGSFGWPTFQEGLVEGVYFRFDPDGYARFSPSPRLDTDVFEVICRPRTYACEGRKDSMSMMLTNRGQLQLKFEDVAEGDAFYVSEGVSEIQVPPRILQPLDHQLEALLSTGGELMVRRGDQTIANVSLRGFSAVSTYLRWVLARQDYTVMPRGWPVPNSKNSQGQGDMTRPASWQSPMPQPQVIAGGGFAAQNPPVYSPNSPQSTASYPTADSRVNEEVAEVRGELKLMRELLLQREQQIAGMTGNTDDWPSSAAPPSDPALAARLQNLQTVAEEIRAEIEALQQVGGTAAYSPPAVGVFSETGTAPTGGEMQSWAQPGQAGQSGQLQLARLPASGSDTSAQGADFARQLAYLIEEIGLAPETALAVLREREESPAAARAVLPPAPPAQGAAGVGAGLYQGDVVSEILRELEAELGVTPAAEPDTAPMPAATEQEYQLLSDYFKSAVLPDLVPPQ</sequence>
<proteinExistence type="predicted"/>
<feature type="chain" id="PRO_5005217267" evidence="2">
    <location>
        <begin position="23"/>
        <end position="513"/>
    </location>
</feature>
<name>A0A0H5D312_9RHOB</name>
<keyword evidence="2" id="KW-0732">Signal</keyword>
<evidence type="ECO:0000256" key="1">
    <source>
        <dbReference type="SAM" id="MobiDB-lite"/>
    </source>
</evidence>
<gene>
    <name evidence="3" type="ORF">NIT7321_01967</name>
</gene>
<dbReference type="RefSeq" id="WP_050673352.1">
    <property type="nucleotide sequence ID" value="NZ_CVRL01000025.1"/>
</dbReference>
<dbReference type="STRING" id="481446.NIT7645_01066"/>
<feature type="region of interest" description="Disordered" evidence="1">
    <location>
        <begin position="246"/>
        <end position="271"/>
    </location>
</feature>
<protein>
    <submittedName>
        <fullName evidence="3">Uncharacterized protein</fullName>
    </submittedName>
</protein>
<evidence type="ECO:0000313" key="4">
    <source>
        <dbReference type="Proteomes" id="UP000043764"/>
    </source>
</evidence>
<accession>A0A0H5D312</accession>
<dbReference type="EMBL" id="CVRL01000025">
    <property type="protein sequence ID" value="CRL11118.1"/>
    <property type="molecule type" value="Genomic_DNA"/>
</dbReference>
<reference evidence="4" key="1">
    <citation type="submission" date="2015-05" db="EMBL/GenBank/DDBJ databases">
        <authorList>
            <person name="Rodrigo-Torres Lidia"/>
            <person name="Arahal R.David."/>
        </authorList>
    </citation>
    <scope>NUCLEOTIDE SEQUENCE [LARGE SCALE GENOMIC DNA]</scope>
    <source>
        <strain evidence="4">CECT 7321</strain>
    </source>
</reference>
<feature type="signal peptide" evidence="2">
    <location>
        <begin position="1"/>
        <end position="22"/>
    </location>
</feature>
<dbReference type="AlphaFoldDB" id="A0A0H5D312"/>